<reference evidence="7 8" key="1">
    <citation type="journal article" date="2014" name="BMC Genomics">
        <title>Comparison of environmental and isolate Sulfobacillus genomes reveals diverse carbon, sulfur, nitrogen, and hydrogen metabolisms.</title>
        <authorList>
            <person name="Justice N.B."/>
            <person name="Norman A."/>
            <person name="Brown C.T."/>
            <person name="Singh A."/>
            <person name="Thomas B.C."/>
            <person name="Banfield J.F."/>
        </authorList>
    </citation>
    <scope>NUCLEOTIDE SEQUENCE [LARGE SCALE GENOMIC DNA]</scope>
    <source>
        <strain evidence="7">AMDSBA1</strain>
    </source>
</reference>
<evidence type="ECO:0000313" key="8">
    <source>
        <dbReference type="Proteomes" id="UP000242699"/>
    </source>
</evidence>
<feature type="transmembrane region" description="Helical" evidence="6">
    <location>
        <begin position="65"/>
        <end position="82"/>
    </location>
</feature>
<proteinExistence type="predicted"/>
<name>A0A2T2X4L0_9FIRM</name>
<comment type="subcellular location">
    <subcellularLocation>
        <location evidence="1">Cell membrane</location>
        <topology evidence="1">Multi-pass membrane protein</topology>
    </subcellularLocation>
</comment>
<evidence type="ECO:0000313" key="7">
    <source>
        <dbReference type="EMBL" id="PSR29378.1"/>
    </source>
</evidence>
<dbReference type="AlphaFoldDB" id="A0A2T2X4L0"/>
<dbReference type="EMBL" id="PXYT01000016">
    <property type="protein sequence ID" value="PSR29378.1"/>
    <property type="molecule type" value="Genomic_DNA"/>
</dbReference>
<dbReference type="Proteomes" id="UP000242699">
    <property type="component" value="Unassembled WGS sequence"/>
</dbReference>
<feature type="transmembrane region" description="Helical" evidence="6">
    <location>
        <begin position="21"/>
        <end position="45"/>
    </location>
</feature>
<sequence>MVGMNPSASPMRRLVQRVIKWSADGLYLLTVMSVLALAVRVVTVIAHKIMATHPYPAVLSSLDPILTLLMLAELLHTVVLTFKTRHLPVKPLLALVWIALLRHGVVLATTTSLASANAVVTLVSVVILSVVLVYLPAHDAD</sequence>
<keyword evidence="5 6" id="KW-0472">Membrane</keyword>
<keyword evidence="3 6" id="KW-0812">Transmembrane</keyword>
<dbReference type="Pfam" id="PF06146">
    <property type="entry name" value="PsiE"/>
    <property type="match status" value="1"/>
</dbReference>
<accession>A0A2T2X4L0</accession>
<organism evidence="7 8">
    <name type="scientific">Sulfobacillus benefaciens</name>
    <dbReference type="NCBI Taxonomy" id="453960"/>
    <lineage>
        <taxon>Bacteria</taxon>
        <taxon>Bacillati</taxon>
        <taxon>Bacillota</taxon>
        <taxon>Clostridia</taxon>
        <taxon>Eubacteriales</taxon>
        <taxon>Clostridiales Family XVII. Incertae Sedis</taxon>
        <taxon>Sulfobacillus</taxon>
    </lineage>
</organism>
<feature type="transmembrane region" description="Helical" evidence="6">
    <location>
        <begin position="89"/>
        <end position="108"/>
    </location>
</feature>
<keyword evidence="2" id="KW-1003">Cell membrane</keyword>
<comment type="caution">
    <text evidence="7">The sequence shown here is derived from an EMBL/GenBank/DDBJ whole genome shotgun (WGS) entry which is preliminary data.</text>
</comment>
<feature type="transmembrane region" description="Helical" evidence="6">
    <location>
        <begin position="114"/>
        <end position="135"/>
    </location>
</feature>
<dbReference type="InterPro" id="IPR020948">
    <property type="entry name" value="P_starv_induced_PsiE-like"/>
</dbReference>
<evidence type="ECO:0000256" key="1">
    <source>
        <dbReference type="ARBA" id="ARBA00004651"/>
    </source>
</evidence>
<evidence type="ECO:0008006" key="9">
    <source>
        <dbReference type="Google" id="ProtNLM"/>
    </source>
</evidence>
<evidence type="ECO:0000256" key="4">
    <source>
        <dbReference type="ARBA" id="ARBA00022989"/>
    </source>
</evidence>
<evidence type="ECO:0000256" key="2">
    <source>
        <dbReference type="ARBA" id="ARBA00022475"/>
    </source>
</evidence>
<gene>
    <name evidence="7" type="ORF">C7B43_08535</name>
</gene>
<protein>
    <recommendedName>
        <fullName evidence="9">Protein PsiE</fullName>
    </recommendedName>
</protein>
<dbReference type="GO" id="GO:0005886">
    <property type="term" value="C:plasma membrane"/>
    <property type="evidence" value="ECO:0007669"/>
    <property type="project" value="UniProtKB-SubCell"/>
</dbReference>
<keyword evidence="4 6" id="KW-1133">Transmembrane helix</keyword>
<evidence type="ECO:0000256" key="3">
    <source>
        <dbReference type="ARBA" id="ARBA00022692"/>
    </source>
</evidence>
<evidence type="ECO:0000256" key="5">
    <source>
        <dbReference type="ARBA" id="ARBA00023136"/>
    </source>
</evidence>
<evidence type="ECO:0000256" key="6">
    <source>
        <dbReference type="SAM" id="Phobius"/>
    </source>
</evidence>